<dbReference type="InterPro" id="IPR029044">
    <property type="entry name" value="Nucleotide-diphossugar_trans"/>
</dbReference>
<dbReference type="EMBL" id="CP000077">
    <property type="protein sequence ID" value="AAY81009.1"/>
    <property type="molecule type" value="Genomic_DNA"/>
</dbReference>
<dbReference type="InterPro" id="IPR005835">
    <property type="entry name" value="NTP_transferase_dom"/>
</dbReference>
<dbReference type="AlphaFoldDB" id="Q4J872"/>
<dbReference type="PATRIC" id="fig|330779.12.peg.1639"/>
<dbReference type="Gene3D" id="3.90.550.10">
    <property type="entry name" value="Spore Coat Polysaccharide Biosynthesis Protein SpsA, Chain A"/>
    <property type="match status" value="1"/>
</dbReference>
<dbReference type="Gene3D" id="2.160.10.10">
    <property type="entry name" value="Hexapeptide repeat proteins"/>
    <property type="match status" value="1"/>
</dbReference>
<keyword evidence="2" id="KW-0548">Nucleotidyltransferase</keyword>
<protein>
    <submittedName>
        <fullName evidence="2">Nucleotidyl transferase</fullName>
        <ecNumber evidence="2">2.7.7.-</ecNumber>
    </submittedName>
</protein>
<proteinExistence type="predicted"/>
<dbReference type="EC" id="2.7.7.-" evidence="2"/>
<dbReference type="Proteomes" id="UP000001018">
    <property type="component" value="Chromosome"/>
</dbReference>
<keyword evidence="3" id="KW-1185">Reference proteome</keyword>
<organism evidence="2 3">
    <name type="scientific">Sulfolobus acidocaldarius (strain ATCC 33909 / DSM 639 / JCM 8929 / NBRC 15157 / NCIMB 11770)</name>
    <dbReference type="NCBI Taxonomy" id="330779"/>
    <lineage>
        <taxon>Archaea</taxon>
        <taxon>Thermoproteota</taxon>
        <taxon>Thermoprotei</taxon>
        <taxon>Sulfolobales</taxon>
        <taxon>Sulfolobaceae</taxon>
        <taxon>Sulfolobus</taxon>
    </lineage>
</organism>
<dbReference type="STRING" id="330779.Saci_1703"/>
<dbReference type="PANTHER" id="PTHR42883">
    <property type="entry name" value="GLUCOSE-1-PHOSPHATE THYMIDYLTRANSFERASE"/>
    <property type="match status" value="1"/>
</dbReference>
<dbReference type="GO" id="GO:0016779">
    <property type="term" value="F:nucleotidyltransferase activity"/>
    <property type="evidence" value="ECO:0007669"/>
    <property type="project" value="UniProtKB-KW"/>
</dbReference>
<dbReference type="InterPro" id="IPR005908">
    <property type="entry name" value="G1P_thy_trans_l"/>
</dbReference>
<evidence type="ECO:0000313" key="2">
    <source>
        <dbReference type="EMBL" id="AAY81009.1"/>
    </source>
</evidence>
<dbReference type="NCBIfam" id="TIGR01208">
    <property type="entry name" value="rmlA_long"/>
    <property type="match status" value="1"/>
</dbReference>
<dbReference type="PANTHER" id="PTHR42883:SF2">
    <property type="entry name" value="THYMIDYLYLTRANSFERASE"/>
    <property type="match status" value="1"/>
</dbReference>
<dbReference type="CDD" id="cd04189">
    <property type="entry name" value="G1P_TT_long"/>
    <property type="match status" value="1"/>
</dbReference>
<accession>Q4J872</accession>
<name>Q4J872_SULAC</name>
<sequence>MDKIKIFTNPIHSLVMKAIILHGGQGTRLRPLTHTGPKQLIKIAGKPISLWGVLSLRDIGIRDFGIILGNNHPEKVIEYYGDGSKFGIKVTYIYQGEARGLADAIYKVKDFVKDDNFIVYLGDNVVLEGLDKLVSFNSSASILLARVDNPNRFGVAVINNDNKVVRLVEKPKERISDLALVGVYTFTPEIFHAIEKIKPSWRGELEITDAIQELINEGKEVSYSIIKGWWKDTGTPDDLLEANMILLDRYLETVNKGKVVDSRVEGRVVIDEGSVVEKSVIRGPVYVGKNCKIRGSHILPFTSIGDNVVIEDSEVSNSLIMDDVQIKGLSITQSLIGSGARVLKKENLPTGRIFIIGENSLVEV</sequence>
<keyword evidence="2" id="KW-0808">Transferase</keyword>
<dbReference type="eggNOG" id="arCOG00667">
    <property type="taxonomic scope" value="Archaea"/>
</dbReference>
<evidence type="ECO:0000259" key="1">
    <source>
        <dbReference type="Pfam" id="PF00483"/>
    </source>
</evidence>
<dbReference type="SUPFAM" id="SSF53448">
    <property type="entry name" value="Nucleotide-diphospho-sugar transferases"/>
    <property type="match status" value="1"/>
</dbReference>
<feature type="domain" description="Nucleotidyl transferase" evidence="1">
    <location>
        <begin position="17"/>
        <end position="247"/>
    </location>
</feature>
<dbReference type="KEGG" id="sai:Saci_1703"/>
<gene>
    <name evidence="2" type="ordered locus">Saci_1703</name>
</gene>
<dbReference type="Pfam" id="PF00483">
    <property type="entry name" value="NTP_transferase"/>
    <property type="match status" value="1"/>
</dbReference>
<reference evidence="2 3" key="1">
    <citation type="journal article" date="2005" name="J. Bacteriol.">
        <title>The genome of Sulfolobus acidocaldarius, a model organism of the Crenarchaeota.</title>
        <authorList>
            <person name="Chen L."/>
            <person name="Brugger K."/>
            <person name="Skovgaard M."/>
            <person name="Redder P."/>
            <person name="She Q."/>
            <person name="Torarinsson E."/>
            <person name="Greve B."/>
            <person name="Awayez M."/>
            <person name="Zibat A."/>
            <person name="Klenk H.-P."/>
            <person name="Garrett R.A."/>
        </authorList>
    </citation>
    <scope>NUCLEOTIDE SEQUENCE [LARGE SCALE GENOMIC DNA]</scope>
    <source>
        <strain evidence="3">ATCC 33909 / DSM 639 / JCM 8929 / NBRC 15157 / NCIMB 11770</strain>
    </source>
</reference>
<evidence type="ECO:0000313" key="3">
    <source>
        <dbReference type="Proteomes" id="UP000001018"/>
    </source>
</evidence>
<dbReference type="HOGENOM" id="CLU_029499_0_1_2"/>